<gene>
    <name evidence="8 10 13" type="primary">xylB</name>
    <name evidence="13" type="ORF">ACFFH7_22670</name>
</gene>
<evidence type="ECO:0000256" key="7">
    <source>
        <dbReference type="ARBA" id="ARBA00023277"/>
    </source>
</evidence>
<dbReference type="EC" id="2.7.1.17" evidence="8 10"/>
<dbReference type="InterPro" id="IPR018483">
    <property type="entry name" value="Carb_kinase_FGGY_CS"/>
</dbReference>
<dbReference type="HAMAP" id="MF_02220">
    <property type="entry name" value="XylB"/>
    <property type="match status" value="1"/>
</dbReference>
<comment type="similarity">
    <text evidence="1 8 9">Belongs to the FGGY kinase family.</text>
</comment>
<evidence type="ECO:0000259" key="11">
    <source>
        <dbReference type="Pfam" id="PF00370"/>
    </source>
</evidence>
<dbReference type="PANTHER" id="PTHR43095:SF5">
    <property type="entry name" value="XYLULOSE KINASE"/>
    <property type="match status" value="1"/>
</dbReference>
<organism evidence="13 14">
    <name type="scientific">Kutzneria chonburiensis</name>
    <dbReference type="NCBI Taxonomy" id="1483604"/>
    <lineage>
        <taxon>Bacteria</taxon>
        <taxon>Bacillati</taxon>
        <taxon>Actinomycetota</taxon>
        <taxon>Actinomycetes</taxon>
        <taxon>Pseudonocardiales</taxon>
        <taxon>Pseudonocardiaceae</taxon>
        <taxon>Kutzneria</taxon>
    </lineage>
</organism>
<evidence type="ECO:0000256" key="6">
    <source>
        <dbReference type="ARBA" id="ARBA00022840"/>
    </source>
</evidence>
<dbReference type="Pfam" id="PF02782">
    <property type="entry name" value="FGGY_C"/>
    <property type="match status" value="1"/>
</dbReference>
<keyword evidence="5 8" id="KW-0418">Kinase</keyword>
<feature type="domain" description="Carbohydrate kinase FGGY C-terminal" evidence="12">
    <location>
        <begin position="242"/>
        <end position="425"/>
    </location>
</feature>
<keyword evidence="2 8" id="KW-0859">Xylose metabolism</keyword>
<dbReference type="CDD" id="cd07809">
    <property type="entry name" value="ASKHA_NBD_FGGY_BaXK-like"/>
    <property type="match status" value="1"/>
</dbReference>
<evidence type="ECO:0000256" key="8">
    <source>
        <dbReference type="HAMAP-Rule" id="MF_02220"/>
    </source>
</evidence>
<proteinExistence type="inferred from homology"/>
<keyword evidence="3 8" id="KW-0808">Transferase</keyword>
<feature type="active site" description="Proton acceptor" evidence="8">
    <location>
        <position position="226"/>
    </location>
</feature>
<feature type="binding site" evidence="8">
    <location>
        <begin position="73"/>
        <end position="74"/>
    </location>
    <ligand>
        <name>substrate</name>
    </ligand>
</feature>
<accession>A0ABV6MVH3</accession>
<dbReference type="PROSITE" id="PS00445">
    <property type="entry name" value="FGGY_KINASES_2"/>
    <property type="match status" value="1"/>
</dbReference>
<dbReference type="EMBL" id="JBHLUD010000007">
    <property type="protein sequence ID" value="MFC0544326.1"/>
    <property type="molecule type" value="Genomic_DNA"/>
</dbReference>
<evidence type="ECO:0000256" key="5">
    <source>
        <dbReference type="ARBA" id="ARBA00022777"/>
    </source>
</evidence>
<dbReference type="Proteomes" id="UP001589810">
    <property type="component" value="Unassembled WGS sequence"/>
</dbReference>
<evidence type="ECO:0000256" key="4">
    <source>
        <dbReference type="ARBA" id="ARBA00022741"/>
    </source>
</evidence>
<name>A0ABV6MVH3_9PSEU</name>
<evidence type="ECO:0000256" key="1">
    <source>
        <dbReference type="ARBA" id="ARBA00009156"/>
    </source>
</evidence>
<dbReference type="GO" id="GO:0004856">
    <property type="term" value="F:D-xylulokinase activity"/>
    <property type="evidence" value="ECO:0007669"/>
    <property type="project" value="UniProtKB-EC"/>
</dbReference>
<dbReference type="InterPro" id="IPR018484">
    <property type="entry name" value="FGGY_N"/>
</dbReference>
<keyword evidence="4 8" id="KW-0547">Nucleotide-binding</keyword>
<comment type="caution">
    <text evidence="13">The sequence shown here is derived from an EMBL/GenBank/DDBJ whole genome shotgun (WGS) entry which is preliminary data.</text>
</comment>
<dbReference type="SUPFAM" id="SSF53067">
    <property type="entry name" value="Actin-like ATPase domain"/>
    <property type="match status" value="2"/>
</dbReference>
<dbReference type="InterPro" id="IPR006000">
    <property type="entry name" value="Xylulokinase"/>
</dbReference>
<dbReference type="RefSeq" id="WP_273935822.1">
    <property type="nucleotide sequence ID" value="NZ_CP097263.1"/>
</dbReference>
<evidence type="ECO:0000256" key="3">
    <source>
        <dbReference type="ARBA" id="ARBA00022679"/>
    </source>
</evidence>
<feature type="domain" description="Carbohydrate kinase FGGY N-terminal" evidence="11">
    <location>
        <begin position="4"/>
        <end position="224"/>
    </location>
</feature>
<evidence type="ECO:0000259" key="12">
    <source>
        <dbReference type="Pfam" id="PF02782"/>
    </source>
</evidence>
<feature type="site" description="Important for activity" evidence="8">
    <location>
        <position position="8"/>
    </location>
</feature>
<evidence type="ECO:0000256" key="9">
    <source>
        <dbReference type="RuleBase" id="RU003733"/>
    </source>
</evidence>
<evidence type="ECO:0000313" key="13">
    <source>
        <dbReference type="EMBL" id="MFC0544326.1"/>
    </source>
</evidence>
<evidence type="ECO:0000256" key="2">
    <source>
        <dbReference type="ARBA" id="ARBA00022629"/>
    </source>
</evidence>
<comment type="catalytic activity">
    <reaction evidence="8 10">
        <text>D-xylulose + ATP = D-xylulose 5-phosphate + ADP + H(+)</text>
        <dbReference type="Rhea" id="RHEA:10964"/>
        <dbReference type="ChEBI" id="CHEBI:15378"/>
        <dbReference type="ChEBI" id="CHEBI:17140"/>
        <dbReference type="ChEBI" id="CHEBI:30616"/>
        <dbReference type="ChEBI" id="CHEBI:57737"/>
        <dbReference type="ChEBI" id="CHEBI:456216"/>
        <dbReference type="EC" id="2.7.1.17"/>
    </reaction>
</comment>
<dbReference type="PIRSF" id="PIRSF000538">
    <property type="entry name" value="GlpK"/>
    <property type="match status" value="1"/>
</dbReference>
<dbReference type="InterPro" id="IPR000577">
    <property type="entry name" value="Carb_kinase_FGGY"/>
</dbReference>
<dbReference type="InterPro" id="IPR018485">
    <property type="entry name" value="FGGY_C"/>
</dbReference>
<protein>
    <recommendedName>
        <fullName evidence="8 10">Xylulose kinase</fullName>
        <shortName evidence="8 10">Xylulokinase</shortName>
        <ecNumber evidence="8 10">2.7.1.17</ecNumber>
    </recommendedName>
</protein>
<dbReference type="Gene3D" id="3.30.420.40">
    <property type="match status" value="2"/>
</dbReference>
<keyword evidence="6 8" id="KW-0067">ATP-binding</keyword>
<dbReference type="InterPro" id="IPR043129">
    <property type="entry name" value="ATPase_NBD"/>
</dbReference>
<keyword evidence="14" id="KW-1185">Reference proteome</keyword>
<comment type="function">
    <text evidence="8">Catalyzes the phosphorylation of D-xylulose to D-xylulose 5-phosphate.</text>
</comment>
<reference evidence="13 14" key="1">
    <citation type="submission" date="2024-09" db="EMBL/GenBank/DDBJ databases">
        <authorList>
            <person name="Sun Q."/>
            <person name="Mori K."/>
        </authorList>
    </citation>
    <scope>NUCLEOTIDE SEQUENCE [LARGE SCALE GENOMIC DNA]</scope>
    <source>
        <strain evidence="13 14">TBRC 1432</strain>
    </source>
</reference>
<dbReference type="Pfam" id="PF00370">
    <property type="entry name" value="FGGY_N"/>
    <property type="match status" value="1"/>
</dbReference>
<dbReference type="PANTHER" id="PTHR43095">
    <property type="entry name" value="SUGAR KINASE"/>
    <property type="match status" value="1"/>
</dbReference>
<sequence length="466" mass="47711">MTLVIGVDSSTQSTKALVVEAETGRVLGEGRSPHPEGTEVNPRAWQVSCTRAVAQARENAPGPIAAIAVAGQQHGLVAVDAEGEPVRPALLWNDTRSAAETEQFVAKHGPERLAELTGSVPVPSFTVTKLAWLAEHEPAAADRVDRVMLPHDWVSWTLSEPGTEPATDRGDASGTGYFSPRTGEWLPDLLADAFGGRAPRLPRLLGPAEVGGRTAKGTLVAAGTGDNMGAALALKAGPGDVVVSLGTSGTVFAVTAEGTADPTGFVAGFCDATGHYLPLVCTLNAARVLTTTAALLGTDLAGLDELALRAEPGSGGLVFVPYLDGERTPNLPDASGTLTGIRRGNLTPENVARSAVEGMLCGLADGFAELRRVGVQARRVLLIGGAARSAAVQAVASGLFDAPVEVPEPAEYVALGAARQAAWALSGAPEAPDWPVRAEGIGRTEGGKAVRAAYTAAVAQIHGHVG</sequence>
<evidence type="ECO:0000256" key="10">
    <source>
        <dbReference type="RuleBase" id="RU364073"/>
    </source>
</evidence>
<keyword evidence="7 8" id="KW-0119">Carbohydrate metabolism</keyword>
<dbReference type="PROSITE" id="PS00933">
    <property type="entry name" value="FGGY_KINASES_1"/>
    <property type="match status" value="1"/>
</dbReference>
<evidence type="ECO:0000313" key="14">
    <source>
        <dbReference type="Proteomes" id="UP001589810"/>
    </source>
</evidence>
<dbReference type="NCBIfam" id="TIGR01312">
    <property type="entry name" value="XylB"/>
    <property type="match status" value="1"/>
</dbReference>
<dbReference type="InterPro" id="IPR050406">
    <property type="entry name" value="FGGY_Carb_Kinase"/>
</dbReference>